<proteinExistence type="predicted"/>
<evidence type="ECO:0000313" key="1">
    <source>
        <dbReference type="EMBL" id="ESL05001.1"/>
    </source>
</evidence>
<organism evidence="1 2">
    <name type="scientific">Trypanosoma rangeli SC58</name>
    <dbReference type="NCBI Taxonomy" id="429131"/>
    <lineage>
        <taxon>Eukaryota</taxon>
        <taxon>Discoba</taxon>
        <taxon>Euglenozoa</taxon>
        <taxon>Kinetoplastea</taxon>
        <taxon>Metakinetoplastina</taxon>
        <taxon>Trypanosomatida</taxon>
        <taxon>Trypanosomatidae</taxon>
        <taxon>Trypanosoma</taxon>
        <taxon>Herpetosoma</taxon>
    </lineage>
</organism>
<dbReference type="VEuPathDB" id="TriTrypDB:TRSC58_07412"/>
<gene>
    <name evidence="1" type="ORF">TRSC58_07412</name>
</gene>
<evidence type="ECO:0000313" key="2">
    <source>
        <dbReference type="Proteomes" id="UP000031737"/>
    </source>
</evidence>
<accession>A0A061IT96</accession>
<reference evidence="1 2" key="1">
    <citation type="submission" date="2013-07" db="EMBL/GenBank/DDBJ databases">
        <authorList>
            <person name="Stoco P.H."/>
            <person name="Wagner G."/>
            <person name="Gerber A."/>
            <person name="Zaha A."/>
            <person name="Thompson C."/>
            <person name="Bartholomeu D.C."/>
            <person name="Luckemeyer D.D."/>
            <person name="Bahia D."/>
            <person name="Loreto E."/>
            <person name="Prestes E.B."/>
            <person name="Lima F.M."/>
            <person name="Rodrigues-Luiz G."/>
            <person name="Vallejo G.A."/>
            <person name="Filho J.F."/>
            <person name="Monteiro K.M."/>
            <person name="Tyler K.M."/>
            <person name="de Almeida L.G."/>
            <person name="Ortiz M.F."/>
            <person name="Siervo M.A."/>
            <person name="de Moraes M.H."/>
            <person name="Cunha O.L."/>
            <person name="Mendonca-Neto R."/>
            <person name="Silva R."/>
            <person name="Teixeira S.M."/>
            <person name="Murta S.M."/>
            <person name="Sincero T.C."/>
            <person name="Mendes T.A."/>
            <person name="Urmenyi T.P."/>
            <person name="Silva V.G."/>
            <person name="da Rocha W.D."/>
            <person name="Andersson B."/>
            <person name="Romanha A.J."/>
            <person name="Steindel M."/>
            <person name="de Vasconcelos A.T."/>
            <person name="Grisard E.C."/>
        </authorList>
    </citation>
    <scope>NUCLEOTIDE SEQUENCE [LARGE SCALE GENOMIC DNA]</scope>
    <source>
        <strain evidence="1 2">SC58</strain>
    </source>
</reference>
<dbReference type="EMBL" id="AUPL01007628">
    <property type="protein sequence ID" value="ESL05001.1"/>
    <property type="molecule type" value="Genomic_DNA"/>
</dbReference>
<protein>
    <submittedName>
        <fullName evidence="1">Uncharacterized protein</fullName>
    </submittedName>
</protein>
<dbReference type="AlphaFoldDB" id="A0A061IT96"/>
<name>A0A061IT96_TRYRA</name>
<sequence length="71" mass="8276">MNSNACLKYLPQEGWGVGWGRRNKERKRIKLSAVQKKKTDGTAAYGKKHTIENNNNNRQLQRHLKKLIKND</sequence>
<dbReference type="Proteomes" id="UP000031737">
    <property type="component" value="Unassembled WGS sequence"/>
</dbReference>
<keyword evidence="2" id="KW-1185">Reference proteome</keyword>
<comment type="caution">
    <text evidence="1">The sequence shown here is derived from an EMBL/GenBank/DDBJ whole genome shotgun (WGS) entry which is preliminary data.</text>
</comment>